<dbReference type="RefSeq" id="WP_078760353.1">
    <property type="nucleotide sequence ID" value="NZ_FUWS01000002.1"/>
</dbReference>
<dbReference type="EMBL" id="FUWS01000002">
    <property type="protein sequence ID" value="SJZ62387.1"/>
    <property type="molecule type" value="Genomic_DNA"/>
</dbReference>
<evidence type="ECO:0000313" key="2">
    <source>
        <dbReference type="EMBL" id="SJZ62387.1"/>
    </source>
</evidence>
<keyword evidence="3" id="KW-1185">Reference proteome</keyword>
<feature type="region of interest" description="Disordered" evidence="1">
    <location>
        <begin position="81"/>
        <end position="100"/>
    </location>
</feature>
<sequence length="100" mass="11446">MIRGIVRETDLSRPEAWQADTAGVRRRRARSLREVLRDFGCYQFTIPLSDEPDDCLYLSLEQWRGRDFDTTYLLLDWQDDSAAAGDGAPTVPAPRSRSEP</sequence>
<proteinExistence type="predicted"/>
<gene>
    <name evidence="2" type="ORF">SAMN02745673_00964</name>
</gene>
<accession>A0A1T4M688</accession>
<dbReference type="STRING" id="1122192.SAMN02745673_00964"/>
<dbReference type="AlphaFoldDB" id="A0A1T4M688"/>
<evidence type="ECO:0000256" key="1">
    <source>
        <dbReference type="SAM" id="MobiDB-lite"/>
    </source>
</evidence>
<protein>
    <submittedName>
        <fullName evidence="2">Uncharacterized protein</fullName>
    </submittedName>
</protein>
<organism evidence="2 3">
    <name type="scientific">Marinactinospora thermotolerans DSM 45154</name>
    <dbReference type="NCBI Taxonomy" id="1122192"/>
    <lineage>
        <taxon>Bacteria</taxon>
        <taxon>Bacillati</taxon>
        <taxon>Actinomycetota</taxon>
        <taxon>Actinomycetes</taxon>
        <taxon>Streptosporangiales</taxon>
        <taxon>Nocardiopsidaceae</taxon>
        <taxon>Marinactinospora</taxon>
    </lineage>
</organism>
<name>A0A1T4M688_9ACTN</name>
<dbReference type="Proteomes" id="UP000190637">
    <property type="component" value="Unassembled WGS sequence"/>
</dbReference>
<reference evidence="2 3" key="1">
    <citation type="submission" date="2017-02" db="EMBL/GenBank/DDBJ databases">
        <authorList>
            <person name="Peterson S.W."/>
        </authorList>
    </citation>
    <scope>NUCLEOTIDE SEQUENCE [LARGE SCALE GENOMIC DNA]</scope>
    <source>
        <strain evidence="2 3">DSM 45154</strain>
    </source>
</reference>
<evidence type="ECO:0000313" key="3">
    <source>
        <dbReference type="Proteomes" id="UP000190637"/>
    </source>
</evidence>